<comment type="caution">
    <text evidence="3">The sequence shown here is derived from an EMBL/GenBank/DDBJ whole genome shotgun (WGS) entry which is preliminary data.</text>
</comment>
<accession>A0ABD0KSL4</accession>
<evidence type="ECO:0000313" key="3">
    <source>
        <dbReference type="EMBL" id="KAK7490145.1"/>
    </source>
</evidence>
<name>A0ABD0KSL4_9CAEN</name>
<keyword evidence="4" id="KW-1185">Reference proteome</keyword>
<feature type="compositionally biased region" description="Polar residues" evidence="1">
    <location>
        <begin position="194"/>
        <end position="205"/>
    </location>
</feature>
<evidence type="ECO:0000256" key="1">
    <source>
        <dbReference type="SAM" id="MobiDB-lite"/>
    </source>
</evidence>
<organism evidence="3 4">
    <name type="scientific">Batillaria attramentaria</name>
    <dbReference type="NCBI Taxonomy" id="370345"/>
    <lineage>
        <taxon>Eukaryota</taxon>
        <taxon>Metazoa</taxon>
        <taxon>Spiralia</taxon>
        <taxon>Lophotrochozoa</taxon>
        <taxon>Mollusca</taxon>
        <taxon>Gastropoda</taxon>
        <taxon>Caenogastropoda</taxon>
        <taxon>Sorbeoconcha</taxon>
        <taxon>Cerithioidea</taxon>
        <taxon>Batillariidae</taxon>
        <taxon>Batillaria</taxon>
    </lineage>
</organism>
<feature type="compositionally biased region" description="Basic and acidic residues" evidence="1">
    <location>
        <begin position="171"/>
        <end position="184"/>
    </location>
</feature>
<sequence>MPSSPSGQTGDKDGVPAGAIVGIVIALIVLVIVCVVVILLIRRRVEGQKGLASLTCKKFRKLHKKSKEGVPSVTISASTGGDDIIPVGNDVNTSCVSRGTVTNGRPQHGTSPYEIEDIQESSNYYSVPVNKYGAPAVRPTYKTKTQSSDYDLAAIVESGGDYSTVDDADLEERRAKARPDEYAKVKKPKGGNYNKLSFQNPGFDG</sequence>
<evidence type="ECO:0000313" key="4">
    <source>
        <dbReference type="Proteomes" id="UP001519460"/>
    </source>
</evidence>
<keyword evidence="2" id="KW-0812">Transmembrane</keyword>
<keyword evidence="2" id="KW-0472">Membrane</keyword>
<feature type="region of interest" description="Disordered" evidence="1">
    <location>
        <begin position="161"/>
        <end position="205"/>
    </location>
</feature>
<reference evidence="3 4" key="1">
    <citation type="journal article" date="2023" name="Sci. Data">
        <title>Genome assembly of the Korean intertidal mud-creeper Batillaria attramentaria.</title>
        <authorList>
            <person name="Patra A.K."/>
            <person name="Ho P.T."/>
            <person name="Jun S."/>
            <person name="Lee S.J."/>
            <person name="Kim Y."/>
            <person name="Won Y.J."/>
        </authorList>
    </citation>
    <scope>NUCLEOTIDE SEQUENCE [LARGE SCALE GENOMIC DNA]</scope>
    <source>
        <strain evidence="3">Wonlab-2016</strain>
    </source>
</reference>
<evidence type="ECO:0000256" key="2">
    <source>
        <dbReference type="SAM" id="Phobius"/>
    </source>
</evidence>
<gene>
    <name evidence="3" type="ORF">BaRGS_00018667</name>
</gene>
<protein>
    <submittedName>
        <fullName evidence="3">Uncharacterized protein</fullName>
    </submittedName>
</protein>
<proteinExistence type="predicted"/>
<dbReference type="AlphaFoldDB" id="A0ABD0KSL4"/>
<keyword evidence="2" id="KW-1133">Transmembrane helix</keyword>
<dbReference type="EMBL" id="JACVVK020000130">
    <property type="protein sequence ID" value="KAK7490145.1"/>
    <property type="molecule type" value="Genomic_DNA"/>
</dbReference>
<dbReference type="Proteomes" id="UP001519460">
    <property type="component" value="Unassembled WGS sequence"/>
</dbReference>
<feature type="transmembrane region" description="Helical" evidence="2">
    <location>
        <begin position="20"/>
        <end position="41"/>
    </location>
</feature>